<protein>
    <submittedName>
        <fullName evidence="2">Uncharacterized protein</fullName>
    </submittedName>
</protein>
<dbReference type="EMBL" id="JAYMGO010000007">
    <property type="protein sequence ID" value="KAL1270418.1"/>
    <property type="molecule type" value="Genomic_DNA"/>
</dbReference>
<feature type="region of interest" description="Disordered" evidence="1">
    <location>
        <begin position="1"/>
        <end position="25"/>
    </location>
</feature>
<sequence length="224" mass="24757">MSIIPGWQQRRLHQPNQNKSPEQQKVNGVKLFAVSPETHGLLTASKSIIAGADVATQRSQHRENGPTASNNPFDCERKRLVFWTRLQKCWLFPQAQVSIYKFSTAPPRYASVSQPELAPAPAELFCDAVKLIVSPALNSSGPPPSEANSIFLSERMSYLRQRSGEEAPPQTAVSSRKRFSAPLLRLQNIPECSAVTRCDGPITLTQTTRGQTRDDTMKAGNITE</sequence>
<evidence type="ECO:0000313" key="2">
    <source>
        <dbReference type="EMBL" id="KAL1270418.1"/>
    </source>
</evidence>
<feature type="compositionally biased region" description="Polar residues" evidence="1">
    <location>
        <begin position="14"/>
        <end position="25"/>
    </location>
</feature>
<proteinExistence type="predicted"/>
<organism evidence="2 3">
    <name type="scientific">Cirrhinus molitorella</name>
    <name type="common">mud carp</name>
    <dbReference type="NCBI Taxonomy" id="172907"/>
    <lineage>
        <taxon>Eukaryota</taxon>
        <taxon>Metazoa</taxon>
        <taxon>Chordata</taxon>
        <taxon>Craniata</taxon>
        <taxon>Vertebrata</taxon>
        <taxon>Euteleostomi</taxon>
        <taxon>Actinopterygii</taxon>
        <taxon>Neopterygii</taxon>
        <taxon>Teleostei</taxon>
        <taxon>Ostariophysi</taxon>
        <taxon>Cypriniformes</taxon>
        <taxon>Cyprinidae</taxon>
        <taxon>Labeoninae</taxon>
        <taxon>Labeonini</taxon>
        <taxon>Cirrhinus</taxon>
    </lineage>
</organism>
<accession>A0ABR3N0L2</accession>
<gene>
    <name evidence="2" type="ORF">QQF64_029434</name>
</gene>
<name>A0ABR3N0L2_9TELE</name>
<evidence type="ECO:0000256" key="1">
    <source>
        <dbReference type="SAM" id="MobiDB-lite"/>
    </source>
</evidence>
<comment type="caution">
    <text evidence="2">The sequence shown here is derived from an EMBL/GenBank/DDBJ whole genome shotgun (WGS) entry which is preliminary data.</text>
</comment>
<keyword evidence="3" id="KW-1185">Reference proteome</keyword>
<evidence type="ECO:0000313" key="3">
    <source>
        <dbReference type="Proteomes" id="UP001558613"/>
    </source>
</evidence>
<dbReference type="Proteomes" id="UP001558613">
    <property type="component" value="Unassembled WGS sequence"/>
</dbReference>
<reference evidence="2 3" key="1">
    <citation type="submission" date="2023-09" db="EMBL/GenBank/DDBJ databases">
        <authorList>
            <person name="Wang M."/>
        </authorList>
    </citation>
    <scope>NUCLEOTIDE SEQUENCE [LARGE SCALE GENOMIC DNA]</scope>
    <source>
        <strain evidence="2">GT-2023</strain>
        <tissue evidence="2">Liver</tissue>
    </source>
</reference>
<feature type="region of interest" description="Disordered" evidence="1">
    <location>
        <begin position="204"/>
        <end position="224"/>
    </location>
</feature>